<dbReference type="RefSeq" id="WP_078763326.1">
    <property type="nucleotide sequence ID" value="NZ_FUWS01000012.1"/>
</dbReference>
<protein>
    <submittedName>
        <fullName evidence="5">Putative zinc-finger</fullName>
    </submittedName>
</protein>
<keyword evidence="2" id="KW-0804">Transcription</keyword>
<dbReference type="AlphaFoldDB" id="A0A1T4SWP6"/>
<name>A0A1T4SWP6_9ACTN</name>
<evidence type="ECO:0000256" key="1">
    <source>
        <dbReference type="ARBA" id="ARBA00023015"/>
    </source>
</evidence>
<keyword evidence="5" id="KW-0863">Zinc-finger</keyword>
<dbReference type="InterPro" id="IPR041916">
    <property type="entry name" value="Anti_sigma_zinc_sf"/>
</dbReference>
<dbReference type="STRING" id="1122192.SAMN02745673_04065"/>
<dbReference type="Gene3D" id="1.10.10.1320">
    <property type="entry name" value="Anti-sigma factor, zinc-finger domain"/>
    <property type="match status" value="1"/>
</dbReference>
<gene>
    <name evidence="5" type="ORF">SAMN02745673_04065</name>
</gene>
<dbReference type="InterPro" id="IPR027383">
    <property type="entry name" value="Znf_put"/>
</dbReference>
<reference evidence="5 6" key="1">
    <citation type="submission" date="2017-02" db="EMBL/GenBank/DDBJ databases">
        <authorList>
            <person name="Peterson S.W."/>
        </authorList>
    </citation>
    <scope>NUCLEOTIDE SEQUENCE [LARGE SCALE GENOMIC DNA]</scope>
    <source>
        <strain evidence="5 6">DSM 45154</strain>
    </source>
</reference>
<evidence type="ECO:0000256" key="3">
    <source>
        <dbReference type="SAM" id="MobiDB-lite"/>
    </source>
</evidence>
<feature type="domain" description="Putative zinc-finger" evidence="4">
    <location>
        <begin position="6"/>
        <end position="35"/>
    </location>
</feature>
<accession>A0A1T4SWP6</accession>
<evidence type="ECO:0000256" key="2">
    <source>
        <dbReference type="ARBA" id="ARBA00023163"/>
    </source>
</evidence>
<keyword evidence="6" id="KW-1185">Reference proteome</keyword>
<dbReference type="GO" id="GO:0008270">
    <property type="term" value="F:zinc ion binding"/>
    <property type="evidence" value="ECO:0007669"/>
    <property type="project" value="UniProtKB-KW"/>
</dbReference>
<feature type="compositionally biased region" description="Low complexity" evidence="3">
    <location>
        <begin position="136"/>
        <end position="147"/>
    </location>
</feature>
<organism evidence="5 6">
    <name type="scientific">Marinactinospora thermotolerans DSM 45154</name>
    <dbReference type="NCBI Taxonomy" id="1122192"/>
    <lineage>
        <taxon>Bacteria</taxon>
        <taxon>Bacillati</taxon>
        <taxon>Actinomycetota</taxon>
        <taxon>Actinomycetes</taxon>
        <taxon>Streptosporangiales</taxon>
        <taxon>Nocardiopsidaceae</taxon>
        <taxon>Marinactinospora</taxon>
    </lineage>
</organism>
<keyword evidence="1" id="KW-0805">Transcription regulation</keyword>
<dbReference type="Pfam" id="PF13490">
    <property type="entry name" value="zf-HC2"/>
    <property type="match status" value="1"/>
</dbReference>
<evidence type="ECO:0000259" key="4">
    <source>
        <dbReference type="Pfam" id="PF13490"/>
    </source>
</evidence>
<evidence type="ECO:0000313" key="6">
    <source>
        <dbReference type="Proteomes" id="UP000190637"/>
    </source>
</evidence>
<keyword evidence="5" id="KW-0862">Zinc</keyword>
<dbReference type="Proteomes" id="UP000190637">
    <property type="component" value="Unassembled WGS sequence"/>
</dbReference>
<dbReference type="OrthoDB" id="3743969at2"/>
<feature type="region of interest" description="Disordered" evidence="3">
    <location>
        <begin position="67"/>
        <end position="163"/>
    </location>
</feature>
<keyword evidence="5" id="KW-0479">Metal-binding</keyword>
<sequence length="261" mass="26978">MNHLGERLSALVDGELGHAERDRALAHLAVCESCRFEADMLRRLKRRLTRLDPPEPSSDFMGRLAALSGLDAPPPDDRFDPPPAPSSRGFLSGLRRRDPGGGPSGPLGTTPPLGSSRPLGEGRPLGWGHPLGGSSAADSAPTALADPPADEAPHDAIPAPRSRPRWAQARYALAGASVVGFTLGTAFVAGGQGDRAPVVTPPLADYAVEHAVTSRQASLADPVSMTAVGLTVAPAVQGDRDGAAEVLPVDGVARVGESTRR</sequence>
<evidence type="ECO:0000313" key="5">
    <source>
        <dbReference type="EMBL" id="SKA32684.1"/>
    </source>
</evidence>
<dbReference type="EMBL" id="FUWS01000012">
    <property type="protein sequence ID" value="SKA32684.1"/>
    <property type="molecule type" value="Genomic_DNA"/>
</dbReference>
<proteinExistence type="predicted"/>
<feature type="compositionally biased region" description="Low complexity" evidence="3">
    <location>
        <begin position="106"/>
        <end position="116"/>
    </location>
</feature>